<dbReference type="HOGENOM" id="CLU_020027_14_1_1"/>
<keyword evidence="6" id="KW-1185">Reference proteome</keyword>
<feature type="domain" description="Peptidase S12 Pab87-related C-terminal" evidence="4">
    <location>
        <begin position="412"/>
        <end position="513"/>
    </location>
</feature>
<evidence type="ECO:0008006" key="7">
    <source>
        <dbReference type="Google" id="ProtNLM"/>
    </source>
</evidence>
<dbReference type="SUPFAM" id="SSF56601">
    <property type="entry name" value="beta-lactamase/transpeptidase-like"/>
    <property type="match status" value="1"/>
</dbReference>
<dbReference type="InterPro" id="IPR001466">
    <property type="entry name" value="Beta-lactam-related"/>
</dbReference>
<evidence type="ECO:0000259" key="4">
    <source>
        <dbReference type="Pfam" id="PF11954"/>
    </source>
</evidence>
<comment type="similarity">
    <text evidence="1">Belongs to the peptidase S12 family.</text>
</comment>
<dbReference type="RefSeq" id="XP_002584156.1">
    <property type="nucleotide sequence ID" value="XM_002584110.1"/>
</dbReference>
<dbReference type="PANTHER" id="PTHR46825:SF9">
    <property type="entry name" value="BETA-LACTAMASE-RELATED DOMAIN-CONTAINING PROTEIN"/>
    <property type="match status" value="1"/>
</dbReference>
<dbReference type="InterPro" id="IPR021860">
    <property type="entry name" value="Peptidase_S12_Pab87-rel_C"/>
</dbReference>
<evidence type="ECO:0000313" key="5">
    <source>
        <dbReference type="EMBL" id="EEP80003.1"/>
    </source>
</evidence>
<proteinExistence type="inferred from homology"/>
<organism evidence="5 6">
    <name type="scientific">Uncinocarpus reesii (strain UAMH 1704)</name>
    <dbReference type="NCBI Taxonomy" id="336963"/>
    <lineage>
        <taxon>Eukaryota</taxon>
        <taxon>Fungi</taxon>
        <taxon>Dikarya</taxon>
        <taxon>Ascomycota</taxon>
        <taxon>Pezizomycotina</taxon>
        <taxon>Eurotiomycetes</taxon>
        <taxon>Eurotiomycetidae</taxon>
        <taxon>Onygenales</taxon>
        <taxon>Onygenaceae</taxon>
        <taxon>Uncinocarpus</taxon>
    </lineage>
</organism>
<feature type="domain" description="Beta-lactamase-related" evidence="3">
    <location>
        <begin position="16"/>
        <end position="340"/>
    </location>
</feature>
<evidence type="ECO:0000256" key="1">
    <source>
        <dbReference type="ARBA" id="ARBA00038215"/>
    </source>
</evidence>
<dbReference type="Pfam" id="PF00144">
    <property type="entry name" value="Beta-lactamase"/>
    <property type="match status" value="1"/>
</dbReference>
<dbReference type="InParanoid" id="C4JUP2"/>
<dbReference type="EMBL" id="CH476617">
    <property type="protein sequence ID" value="EEP80003.1"/>
    <property type="molecule type" value="Genomic_DNA"/>
</dbReference>
<evidence type="ECO:0000313" key="6">
    <source>
        <dbReference type="Proteomes" id="UP000002058"/>
    </source>
</evidence>
<evidence type="ECO:0000259" key="3">
    <source>
        <dbReference type="Pfam" id="PF00144"/>
    </source>
</evidence>
<dbReference type="OrthoDB" id="5946976at2759"/>
<dbReference type="GeneID" id="8441156"/>
<dbReference type="eggNOG" id="ENOG502S0EY">
    <property type="taxonomic scope" value="Eukaryota"/>
</dbReference>
<feature type="region of interest" description="Disordered" evidence="2">
    <location>
        <begin position="390"/>
        <end position="416"/>
    </location>
</feature>
<dbReference type="Pfam" id="PF11954">
    <property type="entry name" value="DUF3471"/>
    <property type="match status" value="1"/>
</dbReference>
<dbReference type="PANTHER" id="PTHR46825">
    <property type="entry name" value="D-ALANYL-D-ALANINE-CARBOXYPEPTIDASE/ENDOPEPTIDASE AMPH"/>
    <property type="match status" value="1"/>
</dbReference>
<dbReference type="Proteomes" id="UP000002058">
    <property type="component" value="Unassembled WGS sequence"/>
</dbReference>
<dbReference type="VEuPathDB" id="FungiDB:UREG_04845"/>
<dbReference type="InterPro" id="IPR012338">
    <property type="entry name" value="Beta-lactam/transpept-like"/>
</dbReference>
<dbReference type="KEGG" id="ure:UREG_04845"/>
<accession>C4JUP2</accession>
<reference evidence="6" key="1">
    <citation type="journal article" date="2009" name="Genome Res.">
        <title>Comparative genomic analyses of the human fungal pathogens Coccidioides and their relatives.</title>
        <authorList>
            <person name="Sharpton T.J."/>
            <person name="Stajich J.E."/>
            <person name="Rounsley S.D."/>
            <person name="Gardner M.J."/>
            <person name="Wortman J.R."/>
            <person name="Jordar V.S."/>
            <person name="Maiti R."/>
            <person name="Kodira C.D."/>
            <person name="Neafsey D.E."/>
            <person name="Zeng Q."/>
            <person name="Hung C.-Y."/>
            <person name="McMahan C."/>
            <person name="Muszewska A."/>
            <person name="Grynberg M."/>
            <person name="Mandel M.A."/>
            <person name="Kellner E.M."/>
            <person name="Barker B.M."/>
            <person name="Galgiani J.N."/>
            <person name="Orbach M.J."/>
            <person name="Kirkland T.N."/>
            <person name="Cole G.T."/>
            <person name="Henn M.R."/>
            <person name="Birren B.W."/>
            <person name="Taylor J.W."/>
        </authorList>
    </citation>
    <scope>NUCLEOTIDE SEQUENCE [LARGE SCALE GENOMIC DNA]</scope>
    <source>
        <strain evidence="6">UAMH 1704</strain>
    </source>
</reference>
<protein>
    <recommendedName>
        <fullName evidence="7">Beta-lactamase-related domain-containing protein</fullName>
    </recommendedName>
</protein>
<dbReference type="InterPro" id="IPR050491">
    <property type="entry name" value="AmpC-like"/>
</dbReference>
<sequence length="540" mass="60047">MSAAMEFFRSVEFPARVNTLMKEHRTPGLAVAVVQHDEVASMGFGLASLDQAVSVTADTLFDIASCSKALTAASIGLLVDDNENYPDVQYDAIMSKLLPDDFVMPGTGYTENVTVEDILSHRSGMARPRAQQPDDARSVTRNLRNLPVAAPLRTKFQYCNMMYTVATYLIEAKTGQSFSNFLQARFFEPLDMQSTSLQPQSARVKGFGDRIATGYAWNKKKKAYSGFQAPDCPEAQGAGSIITSVNDFIRFLKALINQEGPISKRLYQGLVRMRTFENPNLQWLKPGSSPNMYAAGIEAHFYRGYLVLGHDGCVPGFGSHFFFLPDFKFGCFVAGNAESGATIGTILRKQLIDAVIGVPKLEHWHRNKKNATQPQSKGDLFVSQRLKPSVKRGLAPQNKAKNGQRHSMDSIEPQPQEKPLSTYLGTYWHPGYHTLVLQIENDKLFIDATDRSMGFSLTFDHVHGQTKYTAHMSDFLEGGDVPLDAEFIFEGEKVVKMGLSLDQQLKEMIWFERLEQSLQCTLMEAIGIVGMRSVDSGNVE</sequence>
<gene>
    <name evidence="5" type="ORF">UREG_04845</name>
</gene>
<dbReference type="Gene3D" id="3.40.710.10">
    <property type="entry name" value="DD-peptidase/beta-lactamase superfamily"/>
    <property type="match status" value="1"/>
</dbReference>
<dbReference type="OMA" id="TGYTWKR"/>
<name>C4JUP2_UNCRE</name>
<evidence type="ECO:0000256" key="2">
    <source>
        <dbReference type="SAM" id="MobiDB-lite"/>
    </source>
</evidence>
<dbReference type="AlphaFoldDB" id="C4JUP2"/>